<evidence type="ECO:0000256" key="5">
    <source>
        <dbReference type="ARBA" id="ARBA00022980"/>
    </source>
</evidence>
<evidence type="ECO:0000256" key="3">
    <source>
        <dbReference type="ARBA" id="ARBA00022490"/>
    </source>
</evidence>
<gene>
    <name evidence="11" type="ORF">AKAME5_000428700</name>
</gene>
<reference evidence="11" key="1">
    <citation type="submission" date="2022-08" db="EMBL/GenBank/DDBJ databases">
        <title>Genome sequencing of akame (Lates japonicus).</title>
        <authorList>
            <person name="Hashiguchi Y."/>
            <person name="Takahashi H."/>
        </authorList>
    </citation>
    <scope>NUCLEOTIDE SEQUENCE</scope>
    <source>
        <strain evidence="11">Kochi</strain>
    </source>
</reference>
<evidence type="ECO:0000256" key="6">
    <source>
        <dbReference type="ARBA" id="ARBA00023274"/>
    </source>
</evidence>
<dbReference type="Pfam" id="PF04181">
    <property type="entry name" value="RPAP2_Rtr1"/>
    <property type="match status" value="1"/>
</dbReference>
<dbReference type="InterPro" id="IPR007308">
    <property type="entry name" value="Rtr1/RPAP2_dom"/>
</dbReference>
<keyword evidence="5" id="KW-0689">Ribosomal protein</keyword>
<dbReference type="Pfam" id="PF14204">
    <property type="entry name" value="Ribosomal_L18_c"/>
    <property type="match status" value="1"/>
</dbReference>
<evidence type="ECO:0000313" key="11">
    <source>
        <dbReference type="EMBL" id="GLD51198.1"/>
    </source>
</evidence>
<dbReference type="Gene3D" id="1.25.40.820">
    <property type="match status" value="1"/>
</dbReference>
<dbReference type="PROSITE" id="PS51479">
    <property type="entry name" value="ZF_RTR1"/>
    <property type="match status" value="1"/>
</dbReference>
<dbReference type="CDD" id="cd00432">
    <property type="entry name" value="Ribosomal_L18_L5e"/>
    <property type="match status" value="1"/>
</dbReference>
<dbReference type="Pfam" id="PF17144">
    <property type="entry name" value="Ribosomal_L5e"/>
    <property type="match status" value="1"/>
</dbReference>
<keyword evidence="12" id="KW-1185">Reference proteome</keyword>
<dbReference type="InterPro" id="IPR005485">
    <property type="entry name" value="Rbsml_uL18_euk_arch"/>
</dbReference>
<comment type="subcellular location">
    <subcellularLocation>
        <location evidence="1">Cytoplasm</location>
    </subcellularLocation>
</comment>
<feature type="region of interest" description="Disordered" evidence="9">
    <location>
        <begin position="1"/>
        <end position="27"/>
    </location>
</feature>
<dbReference type="GO" id="GO:0000027">
    <property type="term" value="P:ribosomal large subunit assembly"/>
    <property type="evidence" value="ECO:0007669"/>
    <property type="project" value="TreeGrafter"/>
</dbReference>
<feature type="domain" description="RTR1-type" evidence="10">
    <location>
        <begin position="71"/>
        <end position="154"/>
    </location>
</feature>
<evidence type="ECO:0000256" key="4">
    <source>
        <dbReference type="ARBA" id="ARBA00022730"/>
    </source>
</evidence>
<evidence type="ECO:0000256" key="7">
    <source>
        <dbReference type="ARBA" id="ARBA00045547"/>
    </source>
</evidence>
<accession>A0AAD3R0K9</accession>
<feature type="compositionally biased region" description="Polar residues" evidence="9">
    <location>
        <begin position="213"/>
        <end position="252"/>
    </location>
</feature>
<dbReference type="PANTHER" id="PTHR23410">
    <property type="entry name" value="RIBOSOMAL PROTEIN L5-RELATED"/>
    <property type="match status" value="1"/>
</dbReference>
<keyword evidence="4" id="KW-0699">rRNA-binding</keyword>
<dbReference type="EMBL" id="BRZM01000010">
    <property type="protein sequence ID" value="GLD51198.1"/>
    <property type="molecule type" value="Genomic_DNA"/>
</dbReference>
<dbReference type="GO" id="GO:0006412">
    <property type="term" value="P:translation"/>
    <property type="evidence" value="ECO:0007669"/>
    <property type="project" value="InterPro"/>
</dbReference>
<proteinExistence type="inferred from homology"/>
<sequence>METEERGRSGGSSKTSKKGGKRVKALTAEEEARRRELVKEKLREKLELERRALQIVERLLEDSVAEDFLTDCAKFITPANYKDAIEERSIAKLCGYPICLNKLGKIPNQQFKISTKTNKVYDITERKCFCSNFCYKASKEFELQISKTPLWLRQHESPPEIKLMKKGDGGSSGEEVMLAERRLQEEDIENPLQPEDLCNSQQQHHAAGDLGHSDSSNLEQEQDFVSSVVSQRQGPRNNHNTTTPSQPGLNITQVGMSKKGAAGLRDLLKNCTTAAPTPDSIRLNVLECLKRTLKGGDRRDQGKDPVLPLVDSNVAPHPGNESQWSSPVVSNIVGPASHHDISTDLNRRNWNIQSQALSLSAHLCTATLLWHLNENHIMLSHPLTGYVQCSSPPVQQGALPAGDRTVPVEENPHRQASAARRRLLNPGERGAKSPQNGFRQSEGKTDYFARKRLVVQDKNKYNTPKYRMIVRFSNRDICQIAYAKIEGDHIVCAAYSHELPKYGIDVGLTNYAAAYCTGLLLARRMRKHTHTGCHEARWRWPRDEFNVESVGQRAPSPCYLGAGLARTTTGNKVFGGWKGGSRRRLAIPHSLKRFPGYDTESKEFNAEEDEEAYKKQFSRFIKNGVTPDTVEEMYKKAHAAIRANPVHEQKPKKEVKKKRWNRAKLSLAQRKDRVAQKKASFLRAQEQEAGDG</sequence>
<evidence type="ECO:0000313" key="12">
    <source>
        <dbReference type="Proteomes" id="UP001279410"/>
    </source>
</evidence>
<comment type="similarity">
    <text evidence="2">Belongs to the universal ribosomal protein uL18 family.</text>
</comment>
<keyword evidence="4" id="KW-0694">RNA-binding</keyword>
<feature type="compositionally biased region" description="Basic residues" evidence="9">
    <location>
        <begin position="15"/>
        <end position="24"/>
    </location>
</feature>
<comment type="caution">
    <text evidence="11">The sequence shown here is derived from an EMBL/GenBank/DDBJ whole genome shotgun (WGS) entry which is preliminary data.</text>
</comment>
<keyword evidence="3" id="KW-0963">Cytoplasm</keyword>
<evidence type="ECO:0000256" key="2">
    <source>
        <dbReference type="ARBA" id="ARBA00007116"/>
    </source>
</evidence>
<comment type="similarity">
    <text evidence="8">Belongs to the RPAP2 family.</text>
</comment>
<dbReference type="SUPFAM" id="SSF53137">
    <property type="entry name" value="Translational machinery components"/>
    <property type="match status" value="1"/>
</dbReference>
<dbReference type="GO" id="GO:0003735">
    <property type="term" value="F:structural constituent of ribosome"/>
    <property type="evidence" value="ECO:0007669"/>
    <property type="project" value="InterPro"/>
</dbReference>
<dbReference type="Gene3D" id="3.30.420.100">
    <property type="match status" value="1"/>
</dbReference>
<feature type="region of interest" description="Disordered" evidence="9">
    <location>
        <begin position="646"/>
        <end position="692"/>
    </location>
</feature>
<dbReference type="GO" id="GO:0022625">
    <property type="term" value="C:cytosolic large ribosomal subunit"/>
    <property type="evidence" value="ECO:0007669"/>
    <property type="project" value="TreeGrafter"/>
</dbReference>
<name>A0AAD3R0K9_LATJO</name>
<dbReference type="GO" id="GO:0008097">
    <property type="term" value="F:5S rRNA binding"/>
    <property type="evidence" value="ECO:0007669"/>
    <property type="project" value="InterPro"/>
</dbReference>
<comment type="function">
    <text evidence="7">Protein phosphatase that displays CTD phosphatase activity and regulates transcription of snRNA genes. Recognizes and binds phosphorylated 'Ser-7' of the C-terminal heptapeptide repeat domain (CTD) of the largest RNA polymerase II subunit POLR2A, and mediates dephosphorylation of 'Ser-5' of the CTD, thereby promoting transcription of snRNA genes. Downstream of EIF2AK3/PERK, dephosphorylates ERN1, a sensor for the endoplasmic reticulum unfolded protein response (UPR), to abort failed ER-stress adaptation and trigger apoptosis.</text>
</comment>
<feature type="region of interest" description="Disordered" evidence="9">
    <location>
        <begin position="410"/>
        <end position="442"/>
    </location>
</feature>
<evidence type="ECO:0000256" key="8">
    <source>
        <dbReference type="PROSITE-ProRule" id="PRU00812"/>
    </source>
</evidence>
<organism evidence="11 12">
    <name type="scientific">Lates japonicus</name>
    <name type="common">Japanese lates</name>
    <dbReference type="NCBI Taxonomy" id="270547"/>
    <lineage>
        <taxon>Eukaryota</taxon>
        <taxon>Metazoa</taxon>
        <taxon>Chordata</taxon>
        <taxon>Craniata</taxon>
        <taxon>Vertebrata</taxon>
        <taxon>Euteleostomi</taxon>
        <taxon>Actinopterygii</taxon>
        <taxon>Neopterygii</taxon>
        <taxon>Teleostei</taxon>
        <taxon>Neoteleostei</taxon>
        <taxon>Acanthomorphata</taxon>
        <taxon>Carangaria</taxon>
        <taxon>Carangaria incertae sedis</taxon>
        <taxon>Centropomidae</taxon>
        <taxon>Lates</taxon>
    </lineage>
</organism>
<dbReference type="AlphaFoldDB" id="A0AAD3R0K9"/>
<feature type="compositionally biased region" description="Basic residues" evidence="9">
    <location>
        <begin position="653"/>
        <end position="662"/>
    </location>
</feature>
<protein>
    <submittedName>
        <fullName evidence="11">RNA polymerase II subunit B1 CTD phosphatase RPAP2</fullName>
    </submittedName>
</protein>
<dbReference type="PRINTS" id="PR00058">
    <property type="entry name" value="RIBOSOMALL5"/>
</dbReference>
<feature type="region of interest" description="Disordered" evidence="9">
    <location>
        <begin position="201"/>
        <end position="252"/>
    </location>
</feature>
<keyword evidence="6" id="KW-0687">Ribonucleoprotein</keyword>
<dbReference type="Proteomes" id="UP001279410">
    <property type="component" value="Unassembled WGS sequence"/>
</dbReference>
<dbReference type="PANTHER" id="PTHR23410:SF12">
    <property type="entry name" value="LARGE RIBOSOMAL SUBUNIT PROTEIN UL18"/>
    <property type="match status" value="1"/>
</dbReference>
<dbReference type="InterPro" id="IPR038534">
    <property type="entry name" value="Rtr1/RPAP2_sf"/>
</dbReference>
<evidence type="ECO:0000259" key="10">
    <source>
        <dbReference type="PROSITE" id="PS51479"/>
    </source>
</evidence>
<evidence type="ECO:0000256" key="9">
    <source>
        <dbReference type="SAM" id="MobiDB-lite"/>
    </source>
</evidence>
<dbReference type="InterPro" id="IPR025607">
    <property type="entry name" value="Ribosomal_uL18_C_euk"/>
</dbReference>
<evidence type="ECO:0000256" key="1">
    <source>
        <dbReference type="ARBA" id="ARBA00004496"/>
    </source>
</evidence>
<dbReference type="InterPro" id="IPR057268">
    <property type="entry name" value="Ribosomal_L18"/>
</dbReference>